<accession>A0A3N4KFA8</accession>
<name>A0A3N4KFA8_9PEZI</name>
<organism evidence="2 3">
    <name type="scientific">Morchella conica CCBAS932</name>
    <dbReference type="NCBI Taxonomy" id="1392247"/>
    <lineage>
        <taxon>Eukaryota</taxon>
        <taxon>Fungi</taxon>
        <taxon>Dikarya</taxon>
        <taxon>Ascomycota</taxon>
        <taxon>Pezizomycotina</taxon>
        <taxon>Pezizomycetes</taxon>
        <taxon>Pezizales</taxon>
        <taxon>Morchellaceae</taxon>
        <taxon>Morchella</taxon>
    </lineage>
</organism>
<proteinExistence type="predicted"/>
<evidence type="ECO:0000256" key="1">
    <source>
        <dbReference type="SAM" id="MobiDB-lite"/>
    </source>
</evidence>
<feature type="compositionally biased region" description="Polar residues" evidence="1">
    <location>
        <begin position="662"/>
        <end position="680"/>
    </location>
</feature>
<dbReference type="InParanoid" id="A0A3N4KFA8"/>
<sequence>MSKIVHRKTPGQCFESHETPERASKAIPEPTIDNAESFITVATRGTPEGSIVIHERFLKSTREGPTGISCVLATPPEYQLLQHVQHKRAPYDMWVEDVPLKNQRIIRCLIVPDSDCTVIPMSLGEKRDRNYARHGYFLQPTNGGVRMVPGHRKDVKFDLIFWDFERNDKNAGLHGAGARRFPIDTAVLLDPGPPYQSCASGNPVCLIGMDFLRKYPYLMFVPSVDYRGEVDFTLSGNPMFYRSYTTFTELSKTLIVHICAKYDEGTGNIGCGVFFKSGSIFNIFSGVSRYDNNGRENKEHLWERGLLIGIIKALHVVASFPVGHGFTDLVIRTGSPPMNQLLNQKNNHGNDGYKFQRIGDKRESTLHTSIYPDLVQYIRTNFLGKESSVKARFEDFSTNEHYDAIEAAGILASGGAKMEEFYLEKSAQKYNRDYMKSKRISPLGQDPNILKELFTSFGIDGYFKIPSKDALGIMKAADQESYLSLSREDAVFRLGYPAWEGEVAAEPSGFLDEKNYEFYKFSPVSDLKTLKGILGEDSLKKMMICIKNPGWTTGEIMDIISGSTRKLKVHEYLAMQTKEYRDQYLKELESKGLEKGWHFCKDKSWNGYMRKNAKGRTLEECLGVLSREEKVIPNKISESSQFRTQKYSQVPELGDTGPGDTSYHSNYTSESEDISSTGEFSETKRSIKSIGLKANNEWLPLMKLGAVTRMEPPTSESDLTYKYESSNDDQSHSSEMWEDSGTCTNPIELIESDLNDQYPTTATTPKIAGEDEHLKGKQKTSYQYSAKFHQEPEIFHQTWETYLSGSKNKLERSPEEAPPSFRKRKQPIDTAKGSSSTSTSWIPDSKTNTTLYRAKVKSKSYHFTLGDSTDSFESEEGLDLKNRAAEPKWPPFEWALENGFQGTTS</sequence>
<feature type="compositionally biased region" description="Basic and acidic residues" evidence="1">
    <location>
        <begin position="15"/>
        <end position="24"/>
    </location>
</feature>
<dbReference type="EMBL" id="ML119169">
    <property type="protein sequence ID" value="RPB08039.1"/>
    <property type="molecule type" value="Genomic_DNA"/>
</dbReference>
<dbReference type="OrthoDB" id="10643485at2759"/>
<feature type="region of interest" description="Disordered" evidence="1">
    <location>
        <begin position="1"/>
        <end position="25"/>
    </location>
</feature>
<evidence type="ECO:0000313" key="3">
    <source>
        <dbReference type="Proteomes" id="UP000277580"/>
    </source>
</evidence>
<reference evidence="2 3" key="1">
    <citation type="journal article" date="2018" name="Nat. Ecol. Evol.">
        <title>Pezizomycetes genomes reveal the molecular basis of ectomycorrhizal truffle lifestyle.</title>
        <authorList>
            <person name="Murat C."/>
            <person name="Payen T."/>
            <person name="Noel B."/>
            <person name="Kuo A."/>
            <person name="Morin E."/>
            <person name="Chen J."/>
            <person name="Kohler A."/>
            <person name="Krizsan K."/>
            <person name="Balestrini R."/>
            <person name="Da Silva C."/>
            <person name="Montanini B."/>
            <person name="Hainaut M."/>
            <person name="Levati E."/>
            <person name="Barry K.W."/>
            <person name="Belfiori B."/>
            <person name="Cichocki N."/>
            <person name="Clum A."/>
            <person name="Dockter R.B."/>
            <person name="Fauchery L."/>
            <person name="Guy J."/>
            <person name="Iotti M."/>
            <person name="Le Tacon F."/>
            <person name="Lindquist E.A."/>
            <person name="Lipzen A."/>
            <person name="Malagnac F."/>
            <person name="Mello A."/>
            <person name="Molinier V."/>
            <person name="Miyauchi S."/>
            <person name="Poulain J."/>
            <person name="Riccioni C."/>
            <person name="Rubini A."/>
            <person name="Sitrit Y."/>
            <person name="Splivallo R."/>
            <person name="Traeger S."/>
            <person name="Wang M."/>
            <person name="Zifcakova L."/>
            <person name="Wipf D."/>
            <person name="Zambonelli A."/>
            <person name="Paolocci F."/>
            <person name="Nowrousian M."/>
            <person name="Ottonello S."/>
            <person name="Baldrian P."/>
            <person name="Spatafora J.W."/>
            <person name="Henrissat B."/>
            <person name="Nagy L.G."/>
            <person name="Aury J.M."/>
            <person name="Wincker P."/>
            <person name="Grigoriev I.V."/>
            <person name="Bonfante P."/>
            <person name="Martin F.M."/>
        </authorList>
    </citation>
    <scope>NUCLEOTIDE SEQUENCE [LARGE SCALE GENOMIC DNA]</scope>
    <source>
        <strain evidence="2 3">CCBAS932</strain>
    </source>
</reference>
<gene>
    <name evidence="2" type="ORF">P167DRAFT_608976</name>
</gene>
<dbReference type="Proteomes" id="UP000277580">
    <property type="component" value="Unassembled WGS sequence"/>
</dbReference>
<evidence type="ECO:0000313" key="2">
    <source>
        <dbReference type="EMBL" id="RPB08039.1"/>
    </source>
</evidence>
<protein>
    <submittedName>
        <fullName evidence="2">Uncharacterized protein</fullName>
    </submittedName>
</protein>
<feature type="region of interest" description="Disordered" evidence="1">
    <location>
        <begin position="709"/>
        <end position="775"/>
    </location>
</feature>
<feature type="region of interest" description="Disordered" evidence="1">
    <location>
        <begin position="649"/>
        <end position="682"/>
    </location>
</feature>
<feature type="compositionally biased region" description="Polar residues" evidence="1">
    <location>
        <begin position="755"/>
        <end position="764"/>
    </location>
</feature>
<feature type="region of interest" description="Disordered" evidence="1">
    <location>
        <begin position="806"/>
        <end position="845"/>
    </location>
</feature>
<keyword evidence="3" id="KW-1185">Reference proteome</keyword>
<dbReference type="AlphaFoldDB" id="A0A3N4KFA8"/>